<organism evidence="8 9">
    <name type="scientific">Stutzerimonas zhaodongensis</name>
    <dbReference type="NCBI Taxonomy" id="1176257"/>
    <lineage>
        <taxon>Bacteria</taxon>
        <taxon>Pseudomonadati</taxon>
        <taxon>Pseudomonadota</taxon>
        <taxon>Gammaproteobacteria</taxon>
        <taxon>Pseudomonadales</taxon>
        <taxon>Pseudomonadaceae</taxon>
        <taxon>Stutzerimonas</taxon>
    </lineage>
</organism>
<keyword evidence="6" id="KW-0414">Isoprene biosynthesis</keyword>
<dbReference type="RefSeq" id="WP_122163575.1">
    <property type="nucleotide sequence ID" value="NZ_CP180504.1"/>
</dbReference>
<dbReference type="EMBL" id="RFFM01000001">
    <property type="protein sequence ID" value="RMH91604.1"/>
    <property type="molecule type" value="Genomic_DNA"/>
</dbReference>
<evidence type="ECO:0000256" key="5">
    <source>
        <dbReference type="ARBA" id="ARBA00022842"/>
    </source>
</evidence>
<sequence>MAIALPNTQHDFEKRVGALRAQVDERLDQWLPPAPPQDAIGNAMRDGTLAPGKRIRPLLLLLTLQDLQGGEASDAGLDLACALEMVHAASLFLDDMPCMDNAELRRGRPTIHLQFGEDVAVLGSVALLSQAFSIAASPADIPASVRNQLVRLLAQATGAQGLVRGQFHDLREGQRARPLEAIAHTNRLKTCPLFTAAVEFAALLADASASCTRHLNGFATELGLAFQLLDDLADGLSPQQIGKDAGKDVGKSTVVALLGPEAARQHVEEHLARAEQHLIDAGIGGGQLAQLLEYFCARPHWAGPGKA</sequence>
<keyword evidence="5" id="KW-0460">Magnesium</keyword>
<evidence type="ECO:0000256" key="6">
    <source>
        <dbReference type="ARBA" id="ARBA00023229"/>
    </source>
</evidence>
<dbReference type="Gene3D" id="1.10.600.10">
    <property type="entry name" value="Farnesyl Diphosphate Synthase"/>
    <property type="match status" value="1"/>
</dbReference>
<dbReference type="InterPro" id="IPR000092">
    <property type="entry name" value="Polyprenyl_synt"/>
</dbReference>
<dbReference type="AlphaFoldDB" id="A0A3M2I0C3"/>
<dbReference type="Pfam" id="PF00348">
    <property type="entry name" value="polyprenyl_synt"/>
    <property type="match status" value="1"/>
</dbReference>
<dbReference type="GO" id="GO:0046872">
    <property type="term" value="F:metal ion binding"/>
    <property type="evidence" value="ECO:0007669"/>
    <property type="project" value="UniProtKB-KW"/>
</dbReference>
<name>A0A3M2I0C3_9GAMM</name>
<dbReference type="GO" id="GO:0004659">
    <property type="term" value="F:prenyltransferase activity"/>
    <property type="evidence" value="ECO:0007669"/>
    <property type="project" value="InterPro"/>
</dbReference>
<evidence type="ECO:0000313" key="9">
    <source>
        <dbReference type="Proteomes" id="UP000269774"/>
    </source>
</evidence>
<keyword evidence="9" id="KW-1185">Reference proteome</keyword>
<dbReference type="InterPro" id="IPR033749">
    <property type="entry name" value="Polyprenyl_synt_CS"/>
</dbReference>
<comment type="cofactor">
    <cofactor evidence="1">
        <name>Mg(2+)</name>
        <dbReference type="ChEBI" id="CHEBI:18420"/>
    </cofactor>
</comment>
<proteinExistence type="inferred from homology"/>
<dbReference type="FunFam" id="1.10.600.10:FF:000001">
    <property type="entry name" value="Geranylgeranyl diphosphate synthase"/>
    <property type="match status" value="1"/>
</dbReference>
<dbReference type="SUPFAM" id="SSF48576">
    <property type="entry name" value="Terpenoid synthases"/>
    <property type="match status" value="1"/>
</dbReference>
<dbReference type="GO" id="GO:0008654">
    <property type="term" value="P:phospholipid biosynthetic process"/>
    <property type="evidence" value="ECO:0007669"/>
    <property type="project" value="UniProtKB-ARBA"/>
</dbReference>
<dbReference type="Proteomes" id="UP000269774">
    <property type="component" value="Unassembled WGS sequence"/>
</dbReference>
<evidence type="ECO:0000256" key="2">
    <source>
        <dbReference type="ARBA" id="ARBA00006706"/>
    </source>
</evidence>
<dbReference type="OrthoDB" id="9805316at2"/>
<dbReference type="GO" id="GO:0016114">
    <property type="term" value="P:terpenoid biosynthetic process"/>
    <property type="evidence" value="ECO:0007669"/>
    <property type="project" value="UniProtKB-ARBA"/>
</dbReference>
<dbReference type="PANTHER" id="PTHR43281">
    <property type="entry name" value="FARNESYL DIPHOSPHATE SYNTHASE"/>
    <property type="match status" value="1"/>
</dbReference>
<evidence type="ECO:0000256" key="1">
    <source>
        <dbReference type="ARBA" id="ARBA00001946"/>
    </source>
</evidence>
<accession>A0A3M2I0C3</accession>
<gene>
    <name evidence="8" type="ORF">EA797_02315</name>
</gene>
<evidence type="ECO:0000313" key="8">
    <source>
        <dbReference type="EMBL" id="RMH91604.1"/>
    </source>
</evidence>
<comment type="caution">
    <text evidence="8">The sequence shown here is derived from an EMBL/GenBank/DDBJ whole genome shotgun (WGS) entry which is preliminary data.</text>
</comment>
<evidence type="ECO:0000256" key="3">
    <source>
        <dbReference type="ARBA" id="ARBA00022679"/>
    </source>
</evidence>
<evidence type="ECO:0000256" key="4">
    <source>
        <dbReference type="ARBA" id="ARBA00022723"/>
    </source>
</evidence>
<evidence type="ECO:0000256" key="7">
    <source>
        <dbReference type="RuleBase" id="RU004466"/>
    </source>
</evidence>
<keyword evidence="4" id="KW-0479">Metal-binding</keyword>
<dbReference type="InterPro" id="IPR008949">
    <property type="entry name" value="Isoprenoid_synthase_dom_sf"/>
</dbReference>
<keyword evidence="3 7" id="KW-0808">Transferase</keyword>
<reference evidence="8 9" key="1">
    <citation type="submission" date="2018-10" db="EMBL/GenBank/DDBJ databases">
        <title>Pseudomonas zhaodongensis NEAU-ST5-21(T) genome.</title>
        <authorList>
            <person name="Peng J."/>
            <person name="Liu Z.-P."/>
        </authorList>
    </citation>
    <scope>NUCLEOTIDE SEQUENCE [LARGE SCALE GENOMIC DNA]</scope>
    <source>
        <strain evidence="8 9">NEAU-ST5-21</strain>
    </source>
</reference>
<dbReference type="PROSITE" id="PS00444">
    <property type="entry name" value="POLYPRENYL_SYNTHASE_2"/>
    <property type="match status" value="1"/>
</dbReference>
<dbReference type="PANTHER" id="PTHR43281:SF1">
    <property type="entry name" value="FARNESYL DIPHOSPHATE SYNTHASE"/>
    <property type="match status" value="1"/>
</dbReference>
<comment type="similarity">
    <text evidence="2 7">Belongs to the FPP/GGPP synthase family.</text>
</comment>
<dbReference type="SFLD" id="SFLDS00005">
    <property type="entry name" value="Isoprenoid_Synthase_Type_I"/>
    <property type="match status" value="1"/>
</dbReference>
<protein>
    <submittedName>
        <fullName evidence="8">Polyprenyl synthetase family protein</fullName>
    </submittedName>
</protein>